<accession>A0A6J5SUI6</accession>
<proteinExistence type="predicted"/>
<evidence type="ECO:0000313" key="1">
    <source>
        <dbReference type="EMBL" id="CAB4219212.1"/>
    </source>
</evidence>
<gene>
    <name evidence="1" type="ORF">UFOVP1604_295</name>
</gene>
<sequence>MINQNLTYTRIAERNVSFQLLRTNPKLTTNIKLTVDSGGDLWLNSINANPQLSSQKYKRFAISENSNHEVNLYRFYDNGRTPTSISYQLGSTIGLTAVAKDLKDQYDFDLYTSGAKYLMDKQYAEKFTYFAPIYLDKVLPEKFVIFKIPGASNYTAGVGRGLQINAQLTTQKFATDLFTNAEIIKVFDLSESSKLGKYINNISKNPMFTQNPLYVNYKDGGYSIYRGASISSGTYVELPELISSVLSRSLPLLKVEQFVTLGFERNNIVHPKILNLEFLFDDATANPYEFNRYFGVYCNDIDLETFEFDLSKMYELSLSQNTADNDQTFSTNFIQSDDISFTLTNSTGVKLRGHGLSQNLSDIYFNRTSTDTLFFPYLKTKNNQIHLIKPLSWNQSDTIVDFQLDDNQFDLGLAFGPTDLISQEISDLSKLDTKSTVLIEVSNTPQHLDKLRIYHPSGSVFSIADEGGKYDELVFVSGYFMDNESYSLSYLSTGESLIYVNADKDLEQIAQAITDITSELRDSSITGIRMNTHAFIQTQSYGNTFGVLKIRSLEAVSALPKFKINDKVTSDLVFADGGFLNRPHPIIALGNATKFDGQFDNIVVKTNQNWSKISRICNLTDSIKSGLSSTDQAKAISEFKTKASIQLIDNETVRVDHGKIEIRKNFKPSVGVLSIFETMDFNFSTYSSDYSRNLLLDLYKDFYIPENTLLLDFTKYTYQLIGDGTININGIDYSDSSTLIWQNTSTLSKYTVISNGPSGKPILIYGLKLPGTTVDPNSLTYLDRLDIPYFDESQDPLNFIGTFSIKADHVPIDVTSPTYQVRDKFLQGNLSSEYHAYLENYTKDFAIDGRVIPYITKWGITDSTDSRDNPYRLNSDIVFGKDNFGPSHRETSTTPEKLTHEWFYIESNFGYTKDISLARSNFYYFDQPMVIDQLTSSANYFDEYFTYIPTVDGVQVGRPQYRYSLLSKNQFTKQYETVFKGSLFRFYELTASQTTVSNSTRFEDYKFTALLKPVKEDPNTAKQPVKYRVIENTDSKSITLLIELALGYKAQLNDSIFLTDWNTNIFEIGYGSDLSVISQASLFNGTIKSAPISYTIDLCSDVNGYSAPTSLIDYQNQISGVSIIPGLALGQVAHIKYGTLSTIVATPGSDVYTAIQLDKIAAGDKLGNRVYANVQKGTNILLSSGSYQAATITAYFEDAWQNGDPDLGTIGPGQIYEQTNYAPAIPGPGNIAQIDLNTKNILFHNTSYSDTTHKYFNDSISIDQSPKLDILFNTAAQTPRFSLSALDGVNYTEIVFDKTSTNSYTSGVYDIQINYVSGDLGPAYSIPNGEPLLFKTQWFIPEYTNSNTPALYSFTVENSTAYFDSMFGDYRIEFDQNEVSNLTHSFLYYAKNKKYNNKRSAYSTIKLSRGIDLSASGIHLAPSLLPDYAQTEKLTGLESYDASADSEIEQISTNFAPLYIIKPGEKSILVQRAIGAPLTAIALSSSSYNDGISGAFQNVINFIGSGPAVSLVNPLPNSLGDTSNFSYTEQSLPSGVTFNWINDANHFQIFGGVNYFQKVFENLSFAKLFQLLDKNQSVISWESYTNGILSGYKTLSIEIADADTVNKSTIINITPDQVTEGKINTIAGYDLTEVPSKPYEINRYSAEYEIITKPIAGFKYNFSINSNSLPGANICLDPEIDNFFIIPDFEYVKYSKQNILALENSRSYSAVYPLINETPISRTNFNSLSSSWDYNYHFESLNKSESIGVAGSKRVVEDYSFISKLLNLPNEFIIEDFTSIEINRRQFNISQATEADIVYANYPEQVKFKINKSALITKHLSNNGLRAEFQKFFKYDDGSQIISDSDFLGELTFEEFLSQYCLLNLIKLYRVEAFEFYELDDRTIQGNLVEFTQVGYNSLNNLGYDLIKNIRINNTKSSVVEGSILLKPNTGVKLVPKIKIKFI</sequence>
<name>A0A6J5SUI6_9CAUD</name>
<organism evidence="1">
    <name type="scientific">uncultured Caudovirales phage</name>
    <dbReference type="NCBI Taxonomy" id="2100421"/>
    <lineage>
        <taxon>Viruses</taxon>
        <taxon>Duplodnaviria</taxon>
        <taxon>Heunggongvirae</taxon>
        <taxon>Uroviricota</taxon>
        <taxon>Caudoviricetes</taxon>
        <taxon>Peduoviridae</taxon>
        <taxon>Maltschvirus</taxon>
        <taxon>Maltschvirus maltsch</taxon>
    </lineage>
</organism>
<protein>
    <submittedName>
        <fullName evidence="1">Uncharacterized protein</fullName>
    </submittedName>
</protein>
<reference evidence="1" key="1">
    <citation type="submission" date="2020-05" db="EMBL/GenBank/DDBJ databases">
        <authorList>
            <person name="Chiriac C."/>
            <person name="Salcher M."/>
            <person name="Ghai R."/>
            <person name="Kavagutti S V."/>
        </authorList>
    </citation>
    <scope>NUCLEOTIDE SEQUENCE</scope>
</reference>
<dbReference type="EMBL" id="LR797474">
    <property type="protein sequence ID" value="CAB4219212.1"/>
    <property type="molecule type" value="Genomic_DNA"/>
</dbReference>